<reference evidence="14" key="3">
    <citation type="submission" date="2025-09" db="UniProtKB">
        <authorList>
            <consortium name="Ensembl"/>
        </authorList>
    </citation>
    <scope>IDENTIFICATION</scope>
    <source>
        <strain evidence="14">breed Abyssinian</strain>
    </source>
</reference>
<dbReference type="InterPro" id="IPR003146">
    <property type="entry name" value="M14A_act_pep"/>
</dbReference>
<dbReference type="InterPro" id="IPR036990">
    <property type="entry name" value="M14A-like_propep"/>
</dbReference>
<evidence type="ECO:0000256" key="8">
    <source>
        <dbReference type="ARBA" id="ARBA00022833"/>
    </source>
</evidence>
<dbReference type="InterPro" id="IPR000834">
    <property type="entry name" value="Peptidase_M14"/>
</dbReference>
<comment type="cofactor">
    <cofactor evidence="1">
        <name>Zn(2+)</name>
        <dbReference type="ChEBI" id="CHEBI:29105"/>
    </cofactor>
</comment>
<evidence type="ECO:0000256" key="10">
    <source>
        <dbReference type="ARBA" id="ARBA00023157"/>
    </source>
</evidence>
<evidence type="ECO:0000256" key="4">
    <source>
        <dbReference type="ARBA" id="ARBA00022670"/>
    </source>
</evidence>
<keyword evidence="5" id="KW-0479">Metal-binding</keyword>
<evidence type="ECO:0000256" key="1">
    <source>
        <dbReference type="ARBA" id="ARBA00001947"/>
    </source>
</evidence>
<evidence type="ECO:0000313" key="14">
    <source>
        <dbReference type="Ensembl" id="ENSFCTP00005048957.1"/>
    </source>
</evidence>
<dbReference type="SUPFAM" id="SSF54897">
    <property type="entry name" value="Protease propeptides/inhibitors"/>
    <property type="match status" value="1"/>
</dbReference>
<keyword evidence="6 12" id="KW-0732">Signal</keyword>
<keyword evidence="7" id="KW-0378">Hydrolase</keyword>
<name>A0ABI7ZP80_FELCA</name>
<evidence type="ECO:0000313" key="15">
    <source>
        <dbReference type="Proteomes" id="UP000823872"/>
    </source>
</evidence>
<dbReference type="PANTHER" id="PTHR11705:SF17">
    <property type="entry name" value="CARBOXYPEPTIDASE B2"/>
    <property type="match status" value="1"/>
</dbReference>
<keyword evidence="4" id="KW-0645">Protease</keyword>
<evidence type="ECO:0000256" key="5">
    <source>
        <dbReference type="ARBA" id="ARBA00022723"/>
    </source>
</evidence>
<comment type="similarity">
    <text evidence="2 11">Belongs to the peptidase M14 family.</text>
</comment>
<dbReference type="Pfam" id="PF02244">
    <property type="entry name" value="Propep_M14"/>
    <property type="match status" value="1"/>
</dbReference>
<keyword evidence="3" id="KW-0121">Carboxypeptidase</keyword>
<dbReference type="Gene3D" id="3.40.630.10">
    <property type="entry name" value="Zn peptidases"/>
    <property type="match status" value="1"/>
</dbReference>
<evidence type="ECO:0000256" key="9">
    <source>
        <dbReference type="ARBA" id="ARBA00023049"/>
    </source>
</evidence>
<keyword evidence="10" id="KW-1015">Disulfide bond</keyword>
<feature type="domain" description="Peptidase M14" evidence="13">
    <location>
        <begin position="122"/>
        <end position="207"/>
    </location>
</feature>
<evidence type="ECO:0000256" key="12">
    <source>
        <dbReference type="SAM" id="SignalP"/>
    </source>
</evidence>
<keyword evidence="8" id="KW-0862">Zinc</keyword>
<dbReference type="GeneTree" id="ENSGT00940000159160"/>
<comment type="caution">
    <text evidence="11">Lacks conserved residue(s) required for the propagation of feature annotation.</text>
</comment>
<reference evidence="14 15" key="1">
    <citation type="submission" date="2021-02" db="EMBL/GenBank/DDBJ databases">
        <title>Safari Cat Assemblies.</title>
        <authorList>
            <person name="Bredemeyer K.R."/>
            <person name="Murphy W.J."/>
        </authorList>
    </citation>
    <scope>NUCLEOTIDE SEQUENCE [LARGE SCALE GENOMIC DNA]</scope>
</reference>
<accession>A0ABI7ZP80</accession>
<dbReference type="SUPFAM" id="SSF53187">
    <property type="entry name" value="Zn-dependent exopeptidases"/>
    <property type="match status" value="1"/>
</dbReference>
<proteinExistence type="inferred from homology"/>
<gene>
    <name evidence="14" type="primary">CPB2</name>
</gene>
<keyword evidence="15" id="KW-1185">Reference proteome</keyword>
<evidence type="ECO:0000259" key="13">
    <source>
        <dbReference type="PROSITE" id="PS52035"/>
    </source>
</evidence>
<evidence type="ECO:0000256" key="2">
    <source>
        <dbReference type="ARBA" id="ARBA00005988"/>
    </source>
</evidence>
<reference evidence="14" key="2">
    <citation type="submission" date="2025-08" db="UniProtKB">
        <authorList>
            <consortium name="Ensembl"/>
        </authorList>
    </citation>
    <scope>IDENTIFICATION</scope>
    <source>
        <strain evidence="14">breed Abyssinian</strain>
    </source>
</reference>
<dbReference type="Proteomes" id="UP000823872">
    <property type="component" value="Chromosome A1"/>
</dbReference>
<dbReference type="Gene3D" id="3.30.70.340">
    <property type="entry name" value="Metallocarboxypeptidase-like"/>
    <property type="match status" value="1"/>
</dbReference>
<evidence type="ECO:0000256" key="7">
    <source>
        <dbReference type="ARBA" id="ARBA00022801"/>
    </source>
</evidence>
<keyword evidence="9" id="KW-0482">Metalloprotease</keyword>
<feature type="chain" id="PRO_5045114040" description="Peptidase M14 domain-containing protein" evidence="12">
    <location>
        <begin position="23"/>
        <end position="207"/>
    </location>
</feature>
<dbReference type="Pfam" id="PF00246">
    <property type="entry name" value="Peptidase_M14"/>
    <property type="match status" value="1"/>
</dbReference>
<dbReference type="PANTHER" id="PTHR11705">
    <property type="entry name" value="PROTEASE FAMILY M14 CARBOXYPEPTIDASE A,B"/>
    <property type="match status" value="1"/>
</dbReference>
<dbReference type="Ensembl" id="ENSFCTT00005068258.1">
    <property type="protein sequence ID" value="ENSFCTP00005048957.1"/>
    <property type="gene ID" value="ENSFCTG00005023910.1"/>
</dbReference>
<evidence type="ECO:0000256" key="3">
    <source>
        <dbReference type="ARBA" id="ARBA00022645"/>
    </source>
</evidence>
<evidence type="ECO:0000256" key="11">
    <source>
        <dbReference type="PROSITE-ProRule" id="PRU01379"/>
    </source>
</evidence>
<protein>
    <recommendedName>
        <fullName evidence="13">Peptidase M14 domain-containing protein</fullName>
    </recommendedName>
</protein>
<evidence type="ECO:0000256" key="6">
    <source>
        <dbReference type="ARBA" id="ARBA00022729"/>
    </source>
</evidence>
<dbReference type="PROSITE" id="PS52035">
    <property type="entry name" value="PEPTIDASE_M14"/>
    <property type="match status" value="1"/>
</dbReference>
<feature type="signal peptide" evidence="12">
    <location>
        <begin position="1"/>
        <end position="22"/>
    </location>
</feature>
<organism evidence="14 15">
    <name type="scientific">Felis catus</name>
    <name type="common">Cat</name>
    <name type="synonym">Felis silvestris catus</name>
    <dbReference type="NCBI Taxonomy" id="9685"/>
    <lineage>
        <taxon>Eukaryota</taxon>
        <taxon>Metazoa</taxon>
        <taxon>Chordata</taxon>
        <taxon>Craniata</taxon>
        <taxon>Vertebrata</taxon>
        <taxon>Euteleostomi</taxon>
        <taxon>Mammalia</taxon>
        <taxon>Eutheria</taxon>
        <taxon>Laurasiatheria</taxon>
        <taxon>Carnivora</taxon>
        <taxon>Feliformia</taxon>
        <taxon>Felidae</taxon>
        <taxon>Felinae</taxon>
        <taxon>Felis</taxon>
    </lineage>
</organism>
<sequence length="207" mass="23897">MKLYSFGVLVAIFLSRELYVFAFQSGQVLSAFPRTSRQVQIVQNLTTTYEIVLWQPVTAEFIEKKKEVHFFVNASDVSNVKANLHDNAILFSILVEEVADLIQQQTANDTVSPRTSSSYYEQYHSLNEIYSWIEVITENYPDMVEKIHIGSSYEKYPLYVLKVSRKEQRAKNAIWIDCGIHAREWISPAFCLWFIGYTSLPYSALGN</sequence>